<evidence type="ECO:0000259" key="4">
    <source>
        <dbReference type="PROSITE" id="PS51084"/>
    </source>
</evidence>
<keyword evidence="6" id="KW-1185">Reference proteome</keyword>
<feature type="short sequence motif" description="Histidine triad motif" evidence="3">
    <location>
        <begin position="99"/>
        <end position="103"/>
    </location>
</feature>
<dbReference type="EMBL" id="CCYD01000322">
    <property type="protein sequence ID" value="CEG38702.1"/>
    <property type="molecule type" value="Genomic_DNA"/>
</dbReference>
<protein>
    <submittedName>
        <fullName evidence="5">Histidine triad nucleotide-binding protein 3-like</fullName>
    </submittedName>
</protein>
<dbReference type="Pfam" id="PF11969">
    <property type="entry name" value="DcpS_C"/>
    <property type="match status" value="1"/>
</dbReference>
<proteinExistence type="predicted"/>
<evidence type="ECO:0000313" key="5">
    <source>
        <dbReference type="EMBL" id="CEG38702.1"/>
    </source>
</evidence>
<dbReference type="PANTHER" id="PTHR12486">
    <property type="entry name" value="APRATAXIN-RELATED"/>
    <property type="match status" value="1"/>
</dbReference>
<dbReference type="PANTHER" id="PTHR12486:SF5">
    <property type="entry name" value="ADENOSINE 5'-MONOPHOSPHORAMIDASE HINT3"/>
    <property type="match status" value="1"/>
</dbReference>
<organism evidence="5 6">
    <name type="scientific">Plasmopara halstedii</name>
    <name type="common">Downy mildew of sunflower</name>
    <dbReference type="NCBI Taxonomy" id="4781"/>
    <lineage>
        <taxon>Eukaryota</taxon>
        <taxon>Sar</taxon>
        <taxon>Stramenopiles</taxon>
        <taxon>Oomycota</taxon>
        <taxon>Peronosporomycetes</taxon>
        <taxon>Peronosporales</taxon>
        <taxon>Peronosporaceae</taxon>
        <taxon>Plasmopara</taxon>
    </lineage>
</organism>
<accession>A0A0P1AD61</accession>
<dbReference type="OrthoDB" id="1915375at2759"/>
<name>A0A0P1AD61_PLAHL</name>
<keyword evidence="2" id="KW-0378">Hydrolase</keyword>
<dbReference type="STRING" id="4781.A0A0P1AD61"/>
<sequence>MRGFRSCVFCSNSLREKHQIVYEDAKIIAILDRIPRAKKHVLVIPHEHISYVSDLTPAHCELLKHMMETGKRILASDGFEDEGNCRFGFHLPPFASIPHLHMHCLGLPFLPSWNRLRYMESMLPTYISAESTLAALRSRTIY</sequence>
<dbReference type="PROSITE" id="PS51084">
    <property type="entry name" value="HIT_2"/>
    <property type="match status" value="1"/>
</dbReference>
<dbReference type="Gene3D" id="3.30.428.10">
    <property type="entry name" value="HIT-like"/>
    <property type="match status" value="1"/>
</dbReference>
<evidence type="ECO:0000256" key="3">
    <source>
        <dbReference type="PROSITE-ProRule" id="PRU00464"/>
    </source>
</evidence>
<evidence type="ECO:0000256" key="1">
    <source>
        <dbReference type="ARBA" id="ARBA00022741"/>
    </source>
</evidence>
<dbReference type="AlphaFoldDB" id="A0A0P1AD61"/>
<dbReference type="GO" id="GO:0016787">
    <property type="term" value="F:hydrolase activity"/>
    <property type="evidence" value="ECO:0007669"/>
    <property type="project" value="UniProtKB-KW"/>
</dbReference>
<evidence type="ECO:0000313" key="6">
    <source>
        <dbReference type="Proteomes" id="UP000054928"/>
    </source>
</evidence>
<reference evidence="6" key="1">
    <citation type="submission" date="2014-09" db="EMBL/GenBank/DDBJ databases">
        <authorList>
            <person name="Sharma Rahul"/>
            <person name="Thines Marco"/>
        </authorList>
    </citation>
    <scope>NUCLEOTIDE SEQUENCE [LARGE SCALE GENOMIC DNA]</scope>
</reference>
<evidence type="ECO:0000256" key="2">
    <source>
        <dbReference type="ARBA" id="ARBA00022801"/>
    </source>
</evidence>
<dbReference type="InterPro" id="IPR036265">
    <property type="entry name" value="HIT-like_sf"/>
</dbReference>
<dbReference type="OMA" id="EKKCIFC"/>
<keyword evidence="1" id="KW-0547">Nucleotide-binding</keyword>
<dbReference type="RefSeq" id="XP_024575071.1">
    <property type="nucleotide sequence ID" value="XM_024724167.1"/>
</dbReference>
<dbReference type="Proteomes" id="UP000054928">
    <property type="component" value="Unassembled WGS sequence"/>
</dbReference>
<dbReference type="SUPFAM" id="SSF54197">
    <property type="entry name" value="HIT-like"/>
    <property type="match status" value="1"/>
</dbReference>
<dbReference type="GeneID" id="36403816"/>
<dbReference type="GO" id="GO:0000166">
    <property type="term" value="F:nucleotide binding"/>
    <property type="evidence" value="ECO:0007669"/>
    <property type="project" value="UniProtKB-KW"/>
</dbReference>
<dbReference type="InterPro" id="IPR011146">
    <property type="entry name" value="HIT-like"/>
</dbReference>
<feature type="domain" description="HIT" evidence="4">
    <location>
        <begin position="8"/>
        <end position="115"/>
    </location>
</feature>